<reference evidence="1" key="2">
    <citation type="submission" date="2018-08" db="UniProtKB">
        <authorList>
            <consortium name="EnsemblPlants"/>
        </authorList>
    </citation>
    <scope>IDENTIFICATION</scope>
    <source>
        <strain evidence="1">Yugu1</strain>
    </source>
</reference>
<proteinExistence type="predicted"/>
<evidence type="ECO:0000313" key="2">
    <source>
        <dbReference type="Proteomes" id="UP000004995"/>
    </source>
</evidence>
<reference evidence="2" key="1">
    <citation type="journal article" date="2012" name="Nat. Biotechnol.">
        <title>Reference genome sequence of the model plant Setaria.</title>
        <authorList>
            <person name="Bennetzen J.L."/>
            <person name="Schmutz J."/>
            <person name="Wang H."/>
            <person name="Percifield R."/>
            <person name="Hawkins J."/>
            <person name="Pontaroli A.C."/>
            <person name="Estep M."/>
            <person name="Feng L."/>
            <person name="Vaughn J.N."/>
            <person name="Grimwood J."/>
            <person name="Jenkins J."/>
            <person name="Barry K."/>
            <person name="Lindquist E."/>
            <person name="Hellsten U."/>
            <person name="Deshpande S."/>
            <person name="Wang X."/>
            <person name="Wu X."/>
            <person name="Mitros T."/>
            <person name="Triplett J."/>
            <person name="Yang X."/>
            <person name="Ye C.Y."/>
            <person name="Mauro-Herrera M."/>
            <person name="Wang L."/>
            <person name="Li P."/>
            <person name="Sharma M."/>
            <person name="Sharma R."/>
            <person name="Ronald P.C."/>
            <person name="Panaud O."/>
            <person name="Kellogg E.A."/>
            <person name="Brutnell T.P."/>
            <person name="Doust A.N."/>
            <person name="Tuskan G.A."/>
            <person name="Rokhsar D."/>
            <person name="Devos K.M."/>
        </authorList>
    </citation>
    <scope>NUCLEOTIDE SEQUENCE [LARGE SCALE GENOMIC DNA]</scope>
    <source>
        <strain evidence="2">cv. Yugu1</strain>
    </source>
</reference>
<dbReference type="InParanoid" id="K3YFC7"/>
<protein>
    <submittedName>
        <fullName evidence="1">Uncharacterized protein</fullName>
    </submittedName>
</protein>
<evidence type="ECO:0000313" key="1">
    <source>
        <dbReference type="EnsemblPlants" id="KQK98776"/>
    </source>
</evidence>
<name>K3YFC7_SETIT</name>
<sequence length="40" mass="3823">MELDSSGGCLAAPADAVIVAIGGGGGRGAARRAGDLPERQ</sequence>
<accession>K3YFC7</accession>
<organism evidence="1 2">
    <name type="scientific">Setaria italica</name>
    <name type="common">Foxtail millet</name>
    <name type="synonym">Panicum italicum</name>
    <dbReference type="NCBI Taxonomy" id="4555"/>
    <lineage>
        <taxon>Eukaryota</taxon>
        <taxon>Viridiplantae</taxon>
        <taxon>Streptophyta</taxon>
        <taxon>Embryophyta</taxon>
        <taxon>Tracheophyta</taxon>
        <taxon>Spermatophyta</taxon>
        <taxon>Magnoliopsida</taxon>
        <taxon>Liliopsida</taxon>
        <taxon>Poales</taxon>
        <taxon>Poaceae</taxon>
        <taxon>PACMAD clade</taxon>
        <taxon>Panicoideae</taxon>
        <taxon>Panicodae</taxon>
        <taxon>Paniceae</taxon>
        <taxon>Cenchrinae</taxon>
        <taxon>Setaria</taxon>
    </lineage>
</organism>
<dbReference type="HOGENOM" id="CLU_3300345_0_0_1"/>
<dbReference type="EnsemblPlants" id="KQK98776">
    <property type="protein sequence ID" value="KQK98776"/>
    <property type="gene ID" value="SETIT_012945mg"/>
</dbReference>
<dbReference type="Proteomes" id="UP000004995">
    <property type="component" value="Unassembled WGS sequence"/>
</dbReference>
<dbReference type="Gramene" id="KQK98776">
    <property type="protein sequence ID" value="KQK98776"/>
    <property type="gene ID" value="SETIT_012945mg"/>
</dbReference>
<keyword evidence="2" id="KW-1185">Reference proteome</keyword>
<dbReference type="AlphaFoldDB" id="K3YFC7"/>
<dbReference type="EMBL" id="AGNK02004504">
    <property type="status" value="NOT_ANNOTATED_CDS"/>
    <property type="molecule type" value="Genomic_DNA"/>
</dbReference>